<evidence type="ECO:0000313" key="1">
    <source>
        <dbReference type="EMBL" id="PIT61081.1"/>
    </source>
</evidence>
<accession>A0A2N9Y239</accession>
<dbReference type="RefSeq" id="WP_100115879.1">
    <property type="nucleotide sequence ID" value="NZ_JBNPAZ010000001.1"/>
</dbReference>
<reference evidence="1 2" key="1">
    <citation type="journal article" date="2017" name="MBio">
        <title>Type VI secretion-mediated competition in the bee gut microbiome.</title>
        <authorList>
            <person name="Steele M.I."/>
            <person name="Kwong W.K."/>
            <person name="Powell J.E."/>
            <person name="Whiteley M."/>
            <person name="Moran N.A."/>
        </authorList>
    </citation>
    <scope>NUCLEOTIDE SEQUENCE [LARGE SCALE GENOMIC DNA]</scope>
    <source>
        <strain evidence="1 2">PEB0171</strain>
    </source>
</reference>
<protein>
    <submittedName>
        <fullName evidence="1">Uncharacterized protein</fullName>
    </submittedName>
</protein>
<proteinExistence type="predicted"/>
<comment type="caution">
    <text evidence="1">The sequence shown here is derived from an EMBL/GenBank/DDBJ whole genome shotgun (WGS) entry which is preliminary data.</text>
</comment>
<dbReference type="AlphaFoldDB" id="A0A2N9Y239"/>
<organism evidence="1 2">
    <name type="scientific">Snodgrassella alvi</name>
    <dbReference type="NCBI Taxonomy" id="1196083"/>
    <lineage>
        <taxon>Bacteria</taxon>
        <taxon>Pseudomonadati</taxon>
        <taxon>Pseudomonadota</taxon>
        <taxon>Betaproteobacteria</taxon>
        <taxon>Neisseriales</taxon>
        <taxon>Neisseriaceae</taxon>
        <taxon>Snodgrassella</taxon>
    </lineage>
</organism>
<evidence type="ECO:0000313" key="2">
    <source>
        <dbReference type="Proteomes" id="UP000231094"/>
    </source>
</evidence>
<gene>
    <name evidence="1" type="ORF">BHC47_07250</name>
</gene>
<sequence>MLKSEKIAKQALLGNKKFQIKIQSSTDANKTFFNEVHGNMNRYKAHTQSRTSDGVAIYPKGYEQHMSQEDGMVILHTLNDIIMELMVIFFTI</sequence>
<dbReference type="EMBL" id="MEIV01000070">
    <property type="protein sequence ID" value="PIT61081.1"/>
    <property type="molecule type" value="Genomic_DNA"/>
</dbReference>
<name>A0A2N9Y239_9NEIS</name>
<dbReference type="Proteomes" id="UP000231094">
    <property type="component" value="Unassembled WGS sequence"/>
</dbReference>